<dbReference type="AlphaFoldDB" id="A0AAD3H3V1"/>
<feature type="compositionally biased region" description="Basic residues" evidence="6">
    <location>
        <begin position="385"/>
        <end position="398"/>
    </location>
</feature>
<dbReference type="GO" id="GO:0005829">
    <property type="term" value="C:cytosol"/>
    <property type="evidence" value="ECO:0007669"/>
    <property type="project" value="TreeGrafter"/>
</dbReference>
<evidence type="ECO:0008006" key="9">
    <source>
        <dbReference type="Google" id="ProtNLM"/>
    </source>
</evidence>
<dbReference type="GO" id="GO:0036265">
    <property type="term" value="P:RNA (guanine-N7)-methylation"/>
    <property type="evidence" value="ECO:0007669"/>
    <property type="project" value="InterPro"/>
</dbReference>
<dbReference type="GO" id="GO:0005634">
    <property type="term" value="C:nucleus"/>
    <property type="evidence" value="ECO:0007669"/>
    <property type="project" value="UniProtKB-SubCell"/>
</dbReference>
<dbReference type="Proteomes" id="UP001054902">
    <property type="component" value="Unassembled WGS sequence"/>
</dbReference>
<dbReference type="SMART" id="SM00320">
    <property type="entry name" value="WD40"/>
    <property type="match status" value="2"/>
</dbReference>
<feature type="region of interest" description="Disordered" evidence="6">
    <location>
        <begin position="384"/>
        <end position="412"/>
    </location>
</feature>
<dbReference type="InterPro" id="IPR028884">
    <property type="entry name" value="Trm82"/>
</dbReference>
<comment type="subcellular location">
    <subcellularLocation>
        <location evidence="1">Nucleus</location>
    </subcellularLocation>
</comment>
<reference evidence="7 8" key="1">
    <citation type="journal article" date="2021" name="Sci. Rep.">
        <title>The genome of the diatom Chaetoceros tenuissimus carries an ancient integrated fragment of an extant virus.</title>
        <authorList>
            <person name="Hongo Y."/>
            <person name="Kimura K."/>
            <person name="Takaki Y."/>
            <person name="Yoshida Y."/>
            <person name="Baba S."/>
            <person name="Kobayashi G."/>
            <person name="Nagasaki K."/>
            <person name="Hano T."/>
            <person name="Tomaru Y."/>
        </authorList>
    </citation>
    <scope>NUCLEOTIDE SEQUENCE [LARGE SCALE GENOMIC DNA]</scope>
    <source>
        <strain evidence="7 8">NIES-3715</strain>
    </source>
</reference>
<dbReference type="SUPFAM" id="SSF50978">
    <property type="entry name" value="WD40 repeat-like"/>
    <property type="match status" value="1"/>
</dbReference>
<evidence type="ECO:0000256" key="2">
    <source>
        <dbReference type="ARBA" id="ARBA00022574"/>
    </source>
</evidence>
<dbReference type="PANTHER" id="PTHR16288">
    <property type="entry name" value="WD40 REPEAT PROTEIN 4"/>
    <property type="match status" value="1"/>
</dbReference>
<evidence type="ECO:0000256" key="6">
    <source>
        <dbReference type="SAM" id="MobiDB-lite"/>
    </source>
</evidence>
<evidence type="ECO:0000313" key="7">
    <source>
        <dbReference type="EMBL" id="GFH49336.1"/>
    </source>
</evidence>
<dbReference type="InterPro" id="IPR036322">
    <property type="entry name" value="WD40_repeat_dom_sf"/>
</dbReference>
<evidence type="ECO:0000256" key="3">
    <source>
        <dbReference type="ARBA" id="ARBA00022694"/>
    </source>
</evidence>
<sequence>MKELISHSGPCTVVGLNDQAFAAIQLNDKVQVVKLCPPDLEADKNIADPNTIQAVAVNYIEKEKKLQCAVSRSSKMLSIFNFTMEDVGKLNSDAKPNVIHKLNKRSAALTFTSIPNEGDGQLEIIIAADLAGDVYAFPTDSSSDDKKRLMLGHTASMLTSIKVHDNKIFTADRDEKVRISGFPNTYDIHGFLLGNEEYITDVEVMQDKLCVTTGGDGSIRLFNYETCQQLFCMNQNDGDDSKKMIPVRVAATKDGKMIAVIYNEENFVDLFHITSNEDSYGMEKFKSLACETPLAITFANSDLLVLCKEPSYMIRFTSNDGKFDGTQESCEISKKVEKAGGESGVEMPATILETDSTGEIKLKKNIKEEGEGYVEHKPWLNGERKLKKKEKDKRRKKRKLEEKIASADEANN</sequence>
<comment type="caution">
    <text evidence="7">The sequence shown here is derived from an EMBL/GenBank/DDBJ whole genome shotgun (WGS) entry which is preliminary data.</text>
</comment>
<accession>A0AAD3H3V1</accession>
<keyword evidence="4" id="KW-0677">Repeat</keyword>
<keyword evidence="8" id="KW-1185">Reference proteome</keyword>
<keyword evidence="3" id="KW-0819">tRNA processing</keyword>
<dbReference type="PANTHER" id="PTHR16288:SF0">
    <property type="entry name" value="TRNA (GUANINE-N(7)-)-METHYLTRANSFERASE NON-CATALYTIC SUBUNIT WDR4"/>
    <property type="match status" value="1"/>
</dbReference>
<dbReference type="InterPro" id="IPR001680">
    <property type="entry name" value="WD40_rpt"/>
</dbReference>
<dbReference type="EMBL" id="BLLK01000038">
    <property type="protein sequence ID" value="GFH49336.1"/>
    <property type="molecule type" value="Genomic_DNA"/>
</dbReference>
<evidence type="ECO:0000313" key="8">
    <source>
        <dbReference type="Proteomes" id="UP001054902"/>
    </source>
</evidence>
<evidence type="ECO:0000256" key="5">
    <source>
        <dbReference type="ARBA" id="ARBA00023242"/>
    </source>
</evidence>
<evidence type="ECO:0000256" key="1">
    <source>
        <dbReference type="ARBA" id="ARBA00004123"/>
    </source>
</evidence>
<name>A0AAD3H3V1_9STRA</name>
<protein>
    <recommendedName>
        <fullName evidence="9">WD repeat-containing protein 4 homolog</fullName>
    </recommendedName>
</protein>
<dbReference type="InterPro" id="IPR015943">
    <property type="entry name" value="WD40/YVTN_repeat-like_dom_sf"/>
</dbReference>
<gene>
    <name evidence="7" type="ORF">CTEN210_05812</name>
</gene>
<proteinExistence type="predicted"/>
<dbReference type="GO" id="GO:0043527">
    <property type="term" value="C:tRNA methyltransferase complex"/>
    <property type="evidence" value="ECO:0007669"/>
    <property type="project" value="TreeGrafter"/>
</dbReference>
<dbReference type="Gene3D" id="2.130.10.10">
    <property type="entry name" value="YVTN repeat-like/Quinoprotein amine dehydrogenase"/>
    <property type="match status" value="1"/>
</dbReference>
<keyword evidence="2" id="KW-0853">WD repeat</keyword>
<organism evidence="7 8">
    <name type="scientific">Chaetoceros tenuissimus</name>
    <dbReference type="NCBI Taxonomy" id="426638"/>
    <lineage>
        <taxon>Eukaryota</taxon>
        <taxon>Sar</taxon>
        <taxon>Stramenopiles</taxon>
        <taxon>Ochrophyta</taxon>
        <taxon>Bacillariophyta</taxon>
        <taxon>Coscinodiscophyceae</taxon>
        <taxon>Chaetocerotophycidae</taxon>
        <taxon>Chaetocerotales</taxon>
        <taxon>Chaetocerotaceae</taxon>
        <taxon>Chaetoceros</taxon>
    </lineage>
</organism>
<evidence type="ECO:0000256" key="4">
    <source>
        <dbReference type="ARBA" id="ARBA00022737"/>
    </source>
</evidence>
<dbReference type="GO" id="GO:0006400">
    <property type="term" value="P:tRNA modification"/>
    <property type="evidence" value="ECO:0007669"/>
    <property type="project" value="TreeGrafter"/>
</dbReference>
<keyword evidence="5" id="KW-0539">Nucleus</keyword>